<organism evidence="2 3">
    <name type="scientific">Mortierella alpina</name>
    <name type="common">Oleaginous fungus</name>
    <name type="synonym">Mortierella renispora</name>
    <dbReference type="NCBI Taxonomy" id="64518"/>
    <lineage>
        <taxon>Eukaryota</taxon>
        <taxon>Fungi</taxon>
        <taxon>Fungi incertae sedis</taxon>
        <taxon>Mucoromycota</taxon>
        <taxon>Mortierellomycotina</taxon>
        <taxon>Mortierellomycetes</taxon>
        <taxon>Mortierellales</taxon>
        <taxon>Mortierellaceae</taxon>
        <taxon>Mortierella</taxon>
    </lineage>
</organism>
<feature type="region of interest" description="Disordered" evidence="1">
    <location>
        <begin position="1"/>
        <end position="62"/>
    </location>
</feature>
<sequence length="95" mass="10792">MTTKDHKTCDCSDKNRREWDLHPLTNRTHENADSHTHHSQTQQPQDQTRPTANSAPAGKSTCVCGKKEWDLHPATIRKIENEGTASDLRNALYQV</sequence>
<gene>
    <name evidence="2" type="ORF">BGZ70_000779</name>
</gene>
<feature type="compositionally biased region" description="Low complexity" evidence="1">
    <location>
        <begin position="39"/>
        <end position="51"/>
    </location>
</feature>
<name>A0A9P6M5W3_MORAP</name>
<keyword evidence="3" id="KW-1185">Reference proteome</keyword>
<accession>A0A9P6M5W3</accession>
<evidence type="ECO:0000313" key="3">
    <source>
        <dbReference type="Proteomes" id="UP000738359"/>
    </source>
</evidence>
<dbReference type="OrthoDB" id="2095854at2759"/>
<evidence type="ECO:0000313" key="2">
    <source>
        <dbReference type="EMBL" id="KAF9966917.1"/>
    </source>
</evidence>
<dbReference type="EMBL" id="JAAAHY010000116">
    <property type="protein sequence ID" value="KAF9966917.1"/>
    <property type="molecule type" value="Genomic_DNA"/>
</dbReference>
<comment type="caution">
    <text evidence="2">The sequence shown here is derived from an EMBL/GenBank/DDBJ whole genome shotgun (WGS) entry which is preliminary data.</text>
</comment>
<feature type="compositionally biased region" description="Basic and acidic residues" evidence="1">
    <location>
        <begin position="1"/>
        <end position="36"/>
    </location>
</feature>
<proteinExistence type="predicted"/>
<dbReference type="Proteomes" id="UP000738359">
    <property type="component" value="Unassembled WGS sequence"/>
</dbReference>
<dbReference type="AlphaFoldDB" id="A0A9P6M5W3"/>
<reference evidence="2" key="1">
    <citation type="journal article" date="2020" name="Fungal Divers.">
        <title>Resolving the Mortierellaceae phylogeny through synthesis of multi-gene phylogenetics and phylogenomics.</title>
        <authorList>
            <person name="Vandepol N."/>
            <person name="Liber J."/>
            <person name="Desiro A."/>
            <person name="Na H."/>
            <person name="Kennedy M."/>
            <person name="Barry K."/>
            <person name="Grigoriev I.V."/>
            <person name="Miller A.N."/>
            <person name="O'Donnell K."/>
            <person name="Stajich J.E."/>
            <person name="Bonito G."/>
        </authorList>
    </citation>
    <scope>NUCLEOTIDE SEQUENCE</scope>
    <source>
        <strain evidence="2">CK1249</strain>
    </source>
</reference>
<protein>
    <submittedName>
        <fullName evidence="2">Uncharacterized protein</fullName>
    </submittedName>
</protein>
<evidence type="ECO:0000256" key="1">
    <source>
        <dbReference type="SAM" id="MobiDB-lite"/>
    </source>
</evidence>